<evidence type="ECO:0000259" key="2">
    <source>
        <dbReference type="Pfam" id="PF11160"/>
    </source>
</evidence>
<dbReference type="AlphaFoldDB" id="A0A0U5FUB3"/>
<dbReference type="InterPro" id="IPR021331">
    <property type="entry name" value="Hva1_TUDOR"/>
</dbReference>
<evidence type="ECO:0000313" key="4">
    <source>
        <dbReference type="Proteomes" id="UP000054771"/>
    </source>
</evidence>
<evidence type="ECO:0000313" key="3">
    <source>
        <dbReference type="EMBL" id="CEL02247.1"/>
    </source>
</evidence>
<feature type="region of interest" description="Disordered" evidence="1">
    <location>
        <begin position="1"/>
        <end position="51"/>
    </location>
</feature>
<dbReference type="STRING" id="454130.A0A0U5FUB3"/>
<sequence length="76" mass="8341">MPRYSNGQMVEYKPVGGPESNTSVSTGKIKSVITEPGRQAGRNVDASEENPRYEIENANTHKVTSVYEQNILGEAE</sequence>
<evidence type="ECO:0000256" key="1">
    <source>
        <dbReference type="SAM" id="MobiDB-lite"/>
    </source>
</evidence>
<protein>
    <submittedName>
        <fullName evidence="3">Putative Podospora anserina S mat genomic DNA chromosome 7, supercontig 3</fullName>
    </submittedName>
</protein>
<organism evidence="3 4">
    <name type="scientific">Aspergillus calidoustus</name>
    <dbReference type="NCBI Taxonomy" id="454130"/>
    <lineage>
        <taxon>Eukaryota</taxon>
        <taxon>Fungi</taxon>
        <taxon>Dikarya</taxon>
        <taxon>Ascomycota</taxon>
        <taxon>Pezizomycotina</taxon>
        <taxon>Eurotiomycetes</taxon>
        <taxon>Eurotiomycetidae</taxon>
        <taxon>Eurotiales</taxon>
        <taxon>Aspergillaceae</taxon>
        <taxon>Aspergillus</taxon>
        <taxon>Aspergillus subgen. Nidulantes</taxon>
    </lineage>
</organism>
<reference evidence="4" key="1">
    <citation type="journal article" date="2016" name="Genome Announc.">
        <title>Draft genome sequences of fungus Aspergillus calidoustus.</title>
        <authorList>
            <person name="Horn F."/>
            <person name="Linde J."/>
            <person name="Mattern D.J."/>
            <person name="Walther G."/>
            <person name="Guthke R."/>
            <person name="Scherlach K."/>
            <person name="Martin K."/>
            <person name="Brakhage A.A."/>
            <person name="Petzke L."/>
            <person name="Valiante V."/>
        </authorList>
    </citation>
    <scope>NUCLEOTIDE SEQUENCE [LARGE SCALE GENOMIC DNA]</scope>
    <source>
        <strain evidence="4">SF006504</strain>
    </source>
</reference>
<dbReference type="Pfam" id="PF11160">
    <property type="entry name" value="Hva1_TUDOR"/>
    <property type="match status" value="1"/>
</dbReference>
<dbReference type="OMA" id="MPQYRNG"/>
<name>A0A0U5FUB3_ASPCI</name>
<keyword evidence="4" id="KW-1185">Reference proteome</keyword>
<accession>A0A0U5FUB3</accession>
<proteinExistence type="predicted"/>
<gene>
    <name evidence="3" type="ORF">ASPCAL03419</name>
</gene>
<feature type="compositionally biased region" description="Polar residues" evidence="1">
    <location>
        <begin position="19"/>
        <end position="28"/>
    </location>
</feature>
<dbReference type="Proteomes" id="UP000054771">
    <property type="component" value="Unassembled WGS sequence"/>
</dbReference>
<dbReference type="EMBL" id="CDMC01000003">
    <property type="protein sequence ID" value="CEL02247.1"/>
    <property type="molecule type" value="Genomic_DNA"/>
</dbReference>
<dbReference type="OrthoDB" id="10052172at2759"/>
<feature type="domain" description="Hypervirulence associated protein TUDOR" evidence="2">
    <location>
        <begin position="7"/>
        <end position="71"/>
    </location>
</feature>